<dbReference type="Pfam" id="PF02602">
    <property type="entry name" value="HEM4"/>
    <property type="match status" value="1"/>
</dbReference>
<feature type="domain" description="Tetrapyrrole biosynthesis uroporphyrinogen III synthase" evidence="1">
    <location>
        <begin position="20"/>
        <end position="259"/>
    </location>
</feature>
<dbReference type="RefSeq" id="WP_030533340.1">
    <property type="nucleotide sequence ID" value="NZ_JOIJ01000013.1"/>
</dbReference>
<dbReference type="EMBL" id="VLJV01000001">
    <property type="protein sequence ID" value="TWH22525.1"/>
    <property type="molecule type" value="Genomic_DNA"/>
</dbReference>
<dbReference type="InterPro" id="IPR003754">
    <property type="entry name" value="4pyrrol_synth_uPrphyn_synth"/>
</dbReference>
<dbReference type="AlphaFoldDB" id="A0A660CN29"/>
<dbReference type="InterPro" id="IPR039793">
    <property type="entry name" value="UROS/Hem4"/>
</dbReference>
<keyword evidence="3" id="KW-1185">Reference proteome</keyword>
<dbReference type="GO" id="GO:0004852">
    <property type="term" value="F:uroporphyrinogen-III synthase activity"/>
    <property type="evidence" value="ECO:0007669"/>
    <property type="project" value="InterPro"/>
</dbReference>
<dbReference type="NCBIfam" id="NF005568">
    <property type="entry name" value="PRK07239.1"/>
    <property type="match status" value="1"/>
</dbReference>
<organism evidence="2 3">
    <name type="scientific">Prauserella rugosa</name>
    <dbReference type="NCBI Taxonomy" id="43354"/>
    <lineage>
        <taxon>Bacteria</taxon>
        <taxon>Bacillati</taxon>
        <taxon>Actinomycetota</taxon>
        <taxon>Actinomycetes</taxon>
        <taxon>Pseudonocardiales</taxon>
        <taxon>Pseudonocardiaceae</taxon>
        <taxon>Prauserella</taxon>
    </lineage>
</organism>
<proteinExistence type="predicted"/>
<protein>
    <submittedName>
        <fullName evidence="2">Uroporphyrinogen-III synthase</fullName>
    </submittedName>
</protein>
<dbReference type="InterPro" id="IPR036108">
    <property type="entry name" value="4pyrrol_syn_uPrphyn_synt_sf"/>
</dbReference>
<evidence type="ECO:0000313" key="3">
    <source>
        <dbReference type="Proteomes" id="UP000317303"/>
    </source>
</evidence>
<evidence type="ECO:0000313" key="2">
    <source>
        <dbReference type="EMBL" id="TWH22525.1"/>
    </source>
</evidence>
<dbReference type="PANTHER" id="PTHR40082:SF1">
    <property type="entry name" value="BLR5956 PROTEIN"/>
    <property type="match status" value="1"/>
</dbReference>
<dbReference type="OrthoDB" id="213853at2"/>
<dbReference type="GO" id="GO:0006780">
    <property type="term" value="P:uroporphyrinogen III biosynthetic process"/>
    <property type="evidence" value="ECO:0007669"/>
    <property type="project" value="InterPro"/>
</dbReference>
<name>A0A660CN29_9PSEU</name>
<accession>A0A660CN29</accession>
<dbReference type="Proteomes" id="UP000317303">
    <property type="component" value="Unassembled WGS sequence"/>
</dbReference>
<evidence type="ECO:0000259" key="1">
    <source>
        <dbReference type="Pfam" id="PF02602"/>
    </source>
</evidence>
<dbReference type="SUPFAM" id="SSF69618">
    <property type="entry name" value="HemD-like"/>
    <property type="match status" value="1"/>
</dbReference>
<gene>
    <name evidence="2" type="ORF">JD82_04406</name>
</gene>
<reference evidence="2 3" key="1">
    <citation type="submission" date="2019-07" db="EMBL/GenBank/DDBJ databases">
        <title>R&amp;d 2014.</title>
        <authorList>
            <person name="Klenk H.-P."/>
        </authorList>
    </citation>
    <scope>NUCLEOTIDE SEQUENCE [LARGE SCALE GENOMIC DNA]</scope>
    <source>
        <strain evidence="2 3">DSM 43194</strain>
    </source>
</reference>
<dbReference type="CDD" id="cd06578">
    <property type="entry name" value="HemD"/>
    <property type="match status" value="1"/>
</dbReference>
<sequence>MAELDGVTIGITAERRSGEFIDALERRGATVWHGPTLHIVPLADDDRLRAATDEVIDRGVDLVAITTGAGFRGWAAAADDWGVSEALLETLAEARLFVRGPKATGAVRGRGLAEEWSSPEESNRELFSHVLDQGVEGKRVAVQLHGQALPEFTDPLRAAGASVVEVQPYRWQWPSDLGPARRLVDGVIDGEVDALAFTSAPATANLLRLARDDGRAEPLLQKLGDDVLCACVGPVTAAPLVEAGVRVVQPERQRLGALVKLLAAELGRG</sequence>
<dbReference type="PANTHER" id="PTHR40082">
    <property type="entry name" value="BLR5956 PROTEIN"/>
    <property type="match status" value="1"/>
</dbReference>
<comment type="caution">
    <text evidence="2">The sequence shown here is derived from an EMBL/GenBank/DDBJ whole genome shotgun (WGS) entry which is preliminary data.</text>
</comment>
<dbReference type="Gene3D" id="3.40.50.10090">
    <property type="match status" value="2"/>
</dbReference>